<gene>
    <name evidence="2" type="ORF">g.8465</name>
</gene>
<feature type="region of interest" description="Disordered" evidence="1">
    <location>
        <begin position="143"/>
        <end position="163"/>
    </location>
</feature>
<feature type="compositionally biased region" description="Low complexity" evidence="1">
    <location>
        <begin position="205"/>
        <end position="226"/>
    </location>
</feature>
<feature type="non-terminal residue" evidence="2">
    <location>
        <position position="1"/>
    </location>
</feature>
<feature type="region of interest" description="Disordered" evidence="1">
    <location>
        <begin position="300"/>
        <end position="330"/>
    </location>
</feature>
<evidence type="ECO:0000256" key="1">
    <source>
        <dbReference type="SAM" id="MobiDB-lite"/>
    </source>
</evidence>
<reference evidence="2" key="1">
    <citation type="submission" date="2015-08" db="EMBL/GenBank/DDBJ databases">
        <authorList>
            <person name="Babu N.S."/>
            <person name="Beckwith C.J."/>
            <person name="Beseler K.G."/>
            <person name="Brison A."/>
            <person name="Carone J.V."/>
            <person name="Caskin T.P."/>
            <person name="Diamond M."/>
            <person name="Durham M.E."/>
            <person name="Foxe J.M."/>
            <person name="Go M."/>
            <person name="Henderson B.A."/>
            <person name="Jones I.B."/>
            <person name="McGettigan J.A."/>
            <person name="Micheletti S.J."/>
            <person name="Nasrallah M.E."/>
            <person name="Ortiz D."/>
            <person name="Piller C.R."/>
            <person name="Privatt S.R."/>
            <person name="Schneider S.L."/>
            <person name="Sharp S."/>
            <person name="Smith T.C."/>
            <person name="Stanton J.D."/>
            <person name="Ullery H.E."/>
            <person name="Wilson R.J."/>
            <person name="Serrano M.G."/>
            <person name="Buck G."/>
            <person name="Lee V."/>
            <person name="Wang Y."/>
            <person name="Carvalho R."/>
            <person name="Voegtly L."/>
            <person name="Shi R."/>
            <person name="Duckworth R."/>
            <person name="Johnson A."/>
            <person name="Loviza R."/>
            <person name="Walstead R."/>
            <person name="Shah Z."/>
            <person name="Kiflezghi M."/>
            <person name="Wade K."/>
            <person name="Ball S.L."/>
            <person name="Bradley K.W."/>
            <person name="Asai D.J."/>
            <person name="Bowman C.A."/>
            <person name="Russell D.A."/>
            <person name="Pope W.H."/>
            <person name="Jacobs-Sera D."/>
            <person name="Hendrix R.W."/>
            <person name="Hatfull G.F."/>
        </authorList>
    </citation>
    <scope>NUCLEOTIDE SEQUENCE</scope>
</reference>
<evidence type="ECO:0000313" key="2">
    <source>
        <dbReference type="EMBL" id="JAT78186.1"/>
    </source>
</evidence>
<proteinExistence type="predicted"/>
<name>A0A1D2AG47_AUXPR</name>
<protein>
    <submittedName>
        <fullName evidence="2">Uncharacterized protein</fullName>
    </submittedName>
</protein>
<feature type="compositionally biased region" description="Basic residues" evidence="1">
    <location>
        <begin position="37"/>
        <end position="58"/>
    </location>
</feature>
<feature type="compositionally biased region" description="Low complexity" evidence="1">
    <location>
        <begin position="88"/>
        <end position="107"/>
    </location>
</feature>
<dbReference type="EMBL" id="GDKF01000436">
    <property type="protein sequence ID" value="JAT78186.1"/>
    <property type="molecule type" value="Transcribed_RNA"/>
</dbReference>
<feature type="compositionally biased region" description="Basic residues" evidence="1">
    <location>
        <begin position="243"/>
        <end position="252"/>
    </location>
</feature>
<organism evidence="2">
    <name type="scientific">Auxenochlorella protothecoides</name>
    <name type="common">Green microalga</name>
    <name type="synonym">Chlorella protothecoides</name>
    <dbReference type="NCBI Taxonomy" id="3075"/>
    <lineage>
        <taxon>Eukaryota</taxon>
        <taxon>Viridiplantae</taxon>
        <taxon>Chlorophyta</taxon>
        <taxon>core chlorophytes</taxon>
        <taxon>Trebouxiophyceae</taxon>
        <taxon>Chlorellales</taxon>
        <taxon>Chlorellaceae</taxon>
        <taxon>Auxenochlorella</taxon>
    </lineage>
</organism>
<feature type="region of interest" description="Disordered" evidence="1">
    <location>
        <begin position="1"/>
        <end position="126"/>
    </location>
</feature>
<accession>A0A1D2AG47</accession>
<feature type="non-terminal residue" evidence="2">
    <location>
        <position position="330"/>
    </location>
</feature>
<dbReference type="AlphaFoldDB" id="A0A1D2AG47"/>
<feature type="compositionally biased region" description="Basic and acidic residues" evidence="1">
    <location>
        <begin position="319"/>
        <end position="330"/>
    </location>
</feature>
<feature type="compositionally biased region" description="Basic residues" evidence="1">
    <location>
        <begin position="65"/>
        <end position="86"/>
    </location>
</feature>
<sequence length="330" mass="34715">AEAARRSSLDRMACQDPGGGEGSARSSHPTLPSLCTARHRGPLQPHRHHPPRLGRRQPCRSGLALRRRPGGAGRRRVPTPRRRPRPWPRVAAGAAPGRRGPLLRPGTLPGPPGRRGGPGLPAPSGCRRLCGDGQRVGRERCATADRGTLKLPPSDREWPVTSDTWPDVGAWPSLQTLSVRPWPAAAAVVALGVVPGPPPPPPPGRAGLPPGRRRLAPATPAGRGAVPSPPRRRGPGRGPASHLPRRRALAPRRLGVRGRALGRVPLGQMHGGRCLPLRAAGGHRLHGDGAARRAALGLARGDHGARGGGRAVLAPARPRPGEDRRRGGRR</sequence>
<feature type="region of interest" description="Disordered" evidence="1">
    <location>
        <begin position="196"/>
        <end position="252"/>
    </location>
</feature>